<dbReference type="SUPFAM" id="SSF55797">
    <property type="entry name" value="PR-1-like"/>
    <property type="match status" value="1"/>
</dbReference>
<dbReference type="PRINTS" id="PR00837">
    <property type="entry name" value="V5TPXLIKE"/>
</dbReference>
<feature type="region of interest" description="Disordered" evidence="1">
    <location>
        <begin position="69"/>
        <end position="98"/>
    </location>
</feature>
<dbReference type="FunFam" id="3.40.33.10:FF:000002">
    <property type="entry name" value="Golgi-associated plant pathogenesis-related protein 1"/>
    <property type="match status" value="1"/>
</dbReference>
<dbReference type="InterPro" id="IPR014044">
    <property type="entry name" value="CAP_dom"/>
</dbReference>
<dbReference type="InterPro" id="IPR018244">
    <property type="entry name" value="Allrgn_V5/Tpx1_CS"/>
</dbReference>
<dbReference type="CDD" id="cd05382">
    <property type="entry name" value="CAP_GAPR1-like"/>
    <property type="match status" value="1"/>
</dbReference>
<feature type="chain" id="PRO_5042194520" evidence="2">
    <location>
        <begin position="23"/>
        <end position="280"/>
    </location>
</feature>
<dbReference type="InterPro" id="IPR001283">
    <property type="entry name" value="CRISP-related"/>
</dbReference>
<dbReference type="AlphaFoldDB" id="A0AAF5D5R7"/>
<sequence>MNCPFLIYLFITLSLNYLCTDGYDIHYFIETVNGETTYHFNNKTYNTENAMMDAIKAFLAKSGYSLSTSTNKNTNHNTNHNANQNTNQNINQNTNQGTTSLSTEISNRIWTNYYYEDDTRNNFYDMKRRVSLSKHKITFFQMYLQTNDYRSLHGVPKLEINETLAYEAQQYANKLADIDQLVHDKKNRENDWGENLAMGSPTIANFAVKWWYDEIKDYDFNNHGFKSGIGHFTQLIWKDSKQVGCGVASNGNHVYVVCKYYPAGNYMGEFEDNVPKPIHQ</sequence>
<protein>
    <submittedName>
        <fullName evidence="5">SCP domain-containing protein</fullName>
    </submittedName>
</protein>
<accession>A0AAF5D5R7</accession>
<keyword evidence="2" id="KW-0732">Signal</keyword>
<dbReference type="PRINTS" id="PR00838">
    <property type="entry name" value="V5ALLERGEN"/>
</dbReference>
<dbReference type="InterPro" id="IPR034113">
    <property type="entry name" value="SCP_GAPR1-like"/>
</dbReference>
<dbReference type="PROSITE" id="PS01009">
    <property type="entry name" value="CRISP_1"/>
    <property type="match status" value="1"/>
</dbReference>
<dbReference type="Gene3D" id="3.40.33.10">
    <property type="entry name" value="CAP"/>
    <property type="match status" value="1"/>
</dbReference>
<evidence type="ECO:0000313" key="5">
    <source>
        <dbReference type="WBParaSite" id="TCONS_00007179.p1"/>
    </source>
</evidence>
<dbReference type="Pfam" id="PF00188">
    <property type="entry name" value="CAP"/>
    <property type="match status" value="1"/>
</dbReference>
<feature type="domain" description="SCP" evidence="3">
    <location>
        <begin position="138"/>
        <end position="268"/>
    </location>
</feature>
<dbReference type="GO" id="GO:0005576">
    <property type="term" value="C:extracellular region"/>
    <property type="evidence" value="ECO:0007669"/>
    <property type="project" value="InterPro"/>
</dbReference>
<evidence type="ECO:0000256" key="2">
    <source>
        <dbReference type="SAM" id="SignalP"/>
    </source>
</evidence>
<evidence type="ECO:0000256" key="1">
    <source>
        <dbReference type="SAM" id="MobiDB-lite"/>
    </source>
</evidence>
<dbReference type="InterPro" id="IPR035940">
    <property type="entry name" value="CAP_sf"/>
</dbReference>
<evidence type="ECO:0000313" key="4">
    <source>
        <dbReference type="Proteomes" id="UP000035681"/>
    </source>
</evidence>
<dbReference type="Proteomes" id="UP000035681">
    <property type="component" value="Unplaced"/>
</dbReference>
<proteinExistence type="predicted"/>
<name>A0AAF5D5R7_STRER</name>
<reference evidence="5" key="1">
    <citation type="submission" date="2024-02" db="UniProtKB">
        <authorList>
            <consortium name="WormBaseParasite"/>
        </authorList>
    </citation>
    <scope>IDENTIFICATION</scope>
</reference>
<dbReference type="SMART" id="SM00198">
    <property type="entry name" value="SCP"/>
    <property type="match status" value="1"/>
</dbReference>
<feature type="signal peptide" evidence="2">
    <location>
        <begin position="1"/>
        <end position="22"/>
    </location>
</feature>
<keyword evidence="4" id="KW-1185">Reference proteome</keyword>
<dbReference type="WBParaSite" id="TCONS_00007179.p1">
    <property type="protein sequence ID" value="TCONS_00007179.p1"/>
    <property type="gene ID" value="XLOC_005232"/>
</dbReference>
<organism evidence="4 5">
    <name type="scientific">Strongyloides stercoralis</name>
    <name type="common">Threadworm</name>
    <dbReference type="NCBI Taxonomy" id="6248"/>
    <lineage>
        <taxon>Eukaryota</taxon>
        <taxon>Metazoa</taxon>
        <taxon>Ecdysozoa</taxon>
        <taxon>Nematoda</taxon>
        <taxon>Chromadorea</taxon>
        <taxon>Rhabditida</taxon>
        <taxon>Tylenchina</taxon>
        <taxon>Panagrolaimomorpha</taxon>
        <taxon>Strongyloidoidea</taxon>
        <taxon>Strongyloididae</taxon>
        <taxon>Strongyloides</taxon>
    </lineage>
</organism>
<dbReference type="PANTHER" id="PTHR10334">
    <property type="entry name" value="CYSTEINE-RICH SECRETORY PROTEIN-RELATED"/>
    <property type="match status" value="1"/>
</dbReference>
<evidence type="ECO:0000259" key="3">
    <source>
        <dbReference type="SMART" id="SM00198"/>
    </source>
</evidence>
<dbReference type="InterPro" id="IPR002413">
    <property type="entry name" value="V5_allergen-like"/>
</dbReference>